<dbReference type="AlphaFoldDB" id="A0AAV1UGI2"/>
<organism evidence="1 3">
    <name type="scientific">Peronospora matthiolae</name>
    <dbReference type="NCBI Taxonomy" id="2874970"/>
    <lineage>
        <taxon>Eukaryota</taxon>
        <taxon>Sar</taxon>
        <taxon>Stramenopiles</taxon>
        <taxon>Oomycota</taxon>
        <taxon>Peronosporomycetes</taxon>
        <taxon>Peronosporales</taxon>
        <taxon>Peronosporaceae</taxon>
        <taxon>Peronospora</taxon>
    </lineage>
</organism>
<proteinExistence type="predicted"/>
<dbReference type="Proteomes" id="UP001162060">
    <property type="component" value="Unassembled WGS sequence"/>
</dbReference>
<gene>
    <name evidence="1" type="ORF">PM001_LOCUS17882</name>
    <name evidence="2" type="ORF">PM001_LOCUS25771</name>
</gene>
<evidence type="ECO:0000313" key="1">
    <source>
        <dbReference type="EMBL" id="CAK7932732.1"/>
    </source>
</evidence>
<reference evidence="1" key="1">
    <citation type="submission" date="2024-01" db="EMBL/GenBank/DDBJ databases">
        <authorList>
            <person name="Webb A."/>
        </authorList>
    </citation>
    <scope>NUCLEOTIDE SEQUENCE</scope>
    <source>
        <strain evidence="1">Pm1</strain>
    </source>
</reference>
<dbReference type="EMBL" id="CAKLBY020000259">
    <property type="protein sequence ID" value="CAK7940621.1"/>
    <property type="molecule type" value="Genomic_DNA"/>
</dbReference>
<evidence type="ECO:0000313" key="3">
    <source>
        <dbReference type="Proteomes" id="UP001162060"/>
    </source>
</evidence>
<evidence type="ECO:0000313" key="2">
    <source>
        <dbReference type="EMBL" id="CAK7940621.1"/>
    </source>
</evidence>
<sequence>MDCFQKNKTDIEHRALLAWLQGVIILPTPLLFVTETHVGAERDEFLSYHLKRLFPRLYGRLLVGYTLPAAGAELYLCRALLAGASLDEETTRVEGVFTAAYRVEGSARSPVVEFVFIHLEAQVE</sequence>
<accession>A0AAV1UGI2</accession>
<protein>
    <submittedName>
        <fullName evidence="1">Uncharacterized protein</fullName>
    </submittedName>
</protein>
<comment type="caution">
    <text evidence="1">The sequence shown here is derived from an EMBL/GenBank/DDBJ whole genome shotgun (WGS) entry which is preliminary data.</text>
</comment>
<name>A0AAV1UGI2_9STRA</name>
<dbReference type="EMBL" id="CAKLBY020000190">
    <property type="protein sequence ID" value="CAK7932732.1"/>
    <property type="molecule type" value="Genomic_DNA"/>
</dbReference>